<evidence type="ECO:0000313" key="3">
    <source>
        <dbReference type="WBParaSite" id="maker-unitig_32008-snap-gene-0.2-mRNA-1"/>
    </source>
</evidence>
<dbReference type="AlphaFoldDB" id="A0A1I8FER8"/>
<feature type="compositionally biased region" description="Pro residues" evidence="1">
    <location>
        <begin position="128"/>
        <end position="139"/>
    </location>
</feature>
<dbReference type="Proteomes" id="UP000095280">
    <property type="component" value="Unplaced"/>
</dbReference>
<protein>
    <submittedName>
        <fullName evidence="3">UCH domain-containing protein</fullName>
    </submittedName>
</protein>
<proteinExistence type="predicted"/>
<evidence type="ECO:0000313" key="2">
    <source>
        <dbReference type="Proteomes" id="UP000095280"/>
    </source>
</evidence>
<evidence type="ECO:0000256" key="1">
    <source>
        <dbReference type="SAM" id="MobiDB-lite"/>
    </source>
</evidence>
<sequence length="173" mass="19386">TSRPVLSLKDNRSKRRPAYQRIHCQTSNACCKYGKDDQDIEPLCSYLLLRQGLAHPDASDCFDFASILVSIFKMMGDYKETFKSSEDVSLALPELESCFGNSRPPTDLGGRSFRASAAGPESGARPMLQPPQQPPPPTPRQLQQQRRPPQPPPRPRDRARQLTLASIPRTRRA</sequence>
<feature type="region of interest" description="Disordered" evidence="1">
    <location>
        <begin position="99"/>
        <end position="173"/>
    </location>
</feature>
<organism evidence="2 3">
    <name type="scientific">Macrostomum lignano</name>
    <dbReference type="NCBI Taxonomy" id="282301"/>
    <lineage>
        <taxon>Eukaryota</taxon>
        <taxon>Metazoa</taxon>
        <taxon>Spiralia</taxon>
        <taxon>Lophotrochozoa</taxon>
        <taxon>Platyhelminthes</taxon>
        <taxon>Rhabditophora</taxon>
        <taxon>Macrostomorpha</taxon>
        <taxon>Macrostomida</taxon>
        <taxon>Macrostomidae</taxon>
        <taxon>Macrostomum</taxon>
    </lineage>
</organism>
<dbReference type="WBParaSite" id="maker-unitig_32008-snap-gene-0.2-mRNA-1">
    <property type="protein sequence ID" value="maker-unitig_32008-snap-gene-0.2-mRNA-1"/>
    <property type="gene ID" value="maker-unitig_32008-snap-gene-0.2"/>
</dbReference>
<reference evidence="3" key="1">
    <citation type="submission" date="2016-11" db="UniProtKB">
        <authorList>
            <consortium name="WormBaseParasite"/>
        </authorList>
    </citation>
    <scope>IDENTIFICATION</scope>
</reference>
<accession>A0A1I8FER8</accession>
<keyword evidence="2" id="KW-1185">Reference proteome</keyword>
<name>A0A1I8FER8_9PLAT</name>